<dbReference type="RefSeq" id="WP_101713770.1">
    <property type="nucleotide sequence ID" value="NZ_CP026100.1"/>
</dbReference>
<feature type="chain" id="PRO_5044577823" evidence="1">
    <location>
        <begin position="22"/>
        <end position="254"/>
    </location>
</feature>
<reference evidence="3 4" key="1">
    <citation type="submission" date="2017-12" db="EMBL/GenBank/DDBJ databases">
        <title>The genome sequence of Caulobacter flavus CGMCC1 15093.</title>
        <authorList>
            <person name="Gao J."/>
            <person name="Mao X."/>
            <person name="Sun J."/>
        </authorList>
    </citation>
    <scope>NUCLEOTIDE SEQUENCE [LARGE SCALE GENOMIC DNA]</scope>
    <source>
        <strain evidence="3 4">CGMCC1 15093</strain>
    </source>
</reference>
<dbReference type="OrthoDB" id="7549064at2"/>
<sequence>MRLSTLALGLAIIVFGQAAQAGPAPDQAAPAQTGEAREPSVADVREAVRDIAFDPSRFFPSPLVKDRSILRITYTGDDYGWPVHAIAVAKGCVDDEKQPKDKCASRLRARMVRAPAPDGMARPRQRGVRLVGQLVERKATTPAQIRAALSQIKPEWVEADLRTCPGAAEVLKRSAEAVWVPEAVADPQPTDELNLVLHADIVKIEIQQYARLTTYRGWLAENSPAVWAQSLAAVLEPCWRAADVPAPWEAPTDR</sequence>
<gene>
    <name evidence="2" type="ORF">C1707_09115</name>
    <name evidence="3" type="ORF">CFHF_14800</name>
</gene>
<evidence type="ECO:0000313" key="5">
    <source>
        <dbReference type="Proteomes" id="UP000281192"/>
    </source>
</evidence>
<reference evidence="2 5" key="2">
    <citation type="submission" date="2018-01" db="EMBL/GenBank/DDBJ databases">
        <title>Complete genome sequence of Caulobacter flavus RHGG3.</title>
        <authorList>
            <person name="Yang E."/>
        </authorList>
    </citation>
    <scope>NUCLEOTIDE SEQUENCE [LARGE SCALE GENOMIC DNA]</scope>
    <source>
        <strain evidence="2 5">RHGG3</strain>
    </source>
</reference>
<dbReference type="Proteomes" id="UP000234483">
    <property type="component" value="Unassembled WGS sequence"/>
</dbReference>
<dbReference type="AlphaFoldDB" id="A0A2N5CRW3"/>
<dbReference type="KEGG" id="cfh:C1707_09115"/>
<evidence type="ECO:0000313" key="3">
    <source>
        <dbReference type="EMBL" id="PLR12705.1"/>
    </source>
</evidence>
<dbReference type="Proteomes" id="UP000281192">
    <property type="component" value="Chromosome"/>
</dbReference>
<evidence type="ECO:0000256" key="1">
    <source>
        <dbReference type="SAM" id="SignalP"/>
    </source>
</evidence>
<accession>A0A2N5CRW3</accession>
<organism evidence="3 4">
    <name type="scientific">Caulobacter flavus</name>
    <dbReference type="NCBI Taxonomy" id="1679497"/>
    <lineage>
        <taxon>Bacteria</taxon>
        <taxon>Pseudomonadati</taxon>
        <taxon>Pseudomonadota</taxon>
        <taxon>Alphaproteobacteria</taxon>
        <taxon>Caulobacterales</taxon>
        <taxon>Caulobacteraceae</taxon>
        <taxon>Caulobacter</taxon>
    </lineage>
</organism>
<protein>
    <submittedName>
        <fullName evidence="3">Uncharacterized protein</fullName>
    </submittedName>
</protein>
<name>A0A2N5CRW3_9CAUL</name>
<dbReference type="EMBL" id="PJRQ01000030">
    <property type="protein sequence ID" value="PLR12705.1"/>
    <property type="molecule type" value="Genomic_DNA"/>
</dbReference>
<keyword evidence="5" id="KW-1185">Reference proteome</keyword>
<evidence type="ECO:0000313" key="2">
    <source>
        <dbReference type="EMBL" id="AYV46408.1"/>
    </source>
</evidence>
<feature type="signal peptide" evidence="1">
    <location>
        <begin position="1"/>
        <end position="21"/>
    </location>
</feature>
<dbReference type="EMBL" id="CP026100">
    <property type="protein sequence ID" value="AYV46408.1"/>
    <property type="molecule type" value="Genomic_DNA"/>
</dbReference>
<keyword evidence="1" id="KW-0732">Signal</keyword>
<evidence type="ECO:0000313" key="4">
    <source>
        <dbReference type="Proteomes" id="UP000234483"/>
    </source>
</evidence>
<proteinExistence type="predicted"/>